<organism evidence="1 2">
    <name type="scientific">Paramecium sonneborni</name>
    <dbReference type="NCBI Taxonomy" id="65129"/>
    <lineage>
        <taxon>Eukaryota</taxon>
        <taxon>Sar</taxon>
        <taxon>Alveolata</taxon>
        <taxon>Ciliophora</taxon>
        <taxon>Intramacronucleata</taxon>
        <taxon>Oligohymenophorea</taxon>
        <taxon>Peniculida</taxon>
        <taxon>Parameciidae</taxon>
        <taxon>Paramecium</taxon>
    </lineage>
</organism>
<keyword evidence="2" id="KW-1185">Reference proteome</keyword>
<sequence>MSYVNCVFSVARIILEQKKLLFQMRHLQMLLQETLKQIFLNIKSITIAHRLNTIADYDKVIGGYQGQAVEFDTTFNILFNSLNSSYVDKYNFNIF</sequence>
<comment type="caution">
    <text evidence="1">The sequence shown here is derived from an EMBL/GenBank/DDBJ whole genome shotgun (WGS) entry which is preliminary data.</text>
</comment>
<gene>
    <name evidence="1" type="ORF">PSON_ATCC_30995.1.T0610290</name>
</gene>
<dbReference type="Proteomes" id="UP000692954">
    <property type="component" value="Unassembled WGS sequence"/>
</dbReference>
<dbReference type="AlphaFoldDB" id="A0A8S1NVT1"/>
<evidence type="ECO:0000313" key="2">
    <source>
        <dbReference type="Proteomes" id="UP000692954"/>
    </source>
</evidence>
<evidence type="ECO:0000313" key="1">
    <source>
        <dbReference type="EMBL" id="CAD8094036.1"/>
    </source>
</evidence>
<name>A0A8S1NVT1_9CILI</name>
<protein>
    <submittedName>
        <fullName evidence="1">Uncharacterized protein</fullName>
    </submittedName>
</protein>
<accession>A0A8S1NVT1</accession>
<dbReference type="OrthoDB" id="442846at2759"/>
<dbReference type="EMBL" id="CAJJDN010000061">
    <property type="protein sequence ID" value="CAD8094036.1"/>
    <property type="molecule type" value="Genomic_DNA"/>
</dbReference>
<proteinExistence type="predicted"/>
<reference evidence="1" key="1">
    <citation type="submission" date="2021-01" db="EMBL/GenBank/DDBJ databases">
        <authorList>
            <consortium name="Genoscope - CEA"/>
            <person name="William W."/>
        </authorList>
    </citation>
    <scope>NUCLEOTIDE SEQUENCE</scope>
</reference>